<dbReference type="GO" id="GO:0004867">
    <property type="term" value="F:serine-type endopeptidase inhibitor activity"/>
    <property type="evidence" value="ECO:0007669"/>
    <property type="project" value="UniProtKB-KW"/>
</dbReference>
<dbReference type="Pfam" id="PF00014">
    <property type="entry name" value="Kunitz_BPTI"/>
    <property type="match status" value="1"/>
</dbReference>
<evidence type="ECO:0000256" key="1">
    <source>
        <dbReference type="ARBA" id="ARBA00022690"/>
    </source>
</evidence>
<reference evidence="6 7" key="1">
    <citation type="submission" date="2019-10" db="EMBL/GenBank/DDBJ databases">
        <title>Assembly and Annotation for the nematode Trichostrongylus colubriformis.</title>
        <authorList>
            <person name="Martin J."/>
        </authorList>
    </citation>
    <scope>NUCLEOTIDE SEQUENCE [LARGE SCALE GENOMIC DNA]</scope>
    <source>
        <strain evidence="6">G859</strain>
        <tissue evidence="6">Whole worm</tissue>
    </source>
</reference>
<dbReference type="AlphaFoldDB" id="A0AAN8FN69"/>
<dbReference type="PROSITE" id="PS50279">
    <property type="entry name" value="BPTI_KUNITZ_2"/>
    <property type="match status" value="1"/>
</dbReference>
<evidence type="ECO:0000256" key="3">
    <source>
        <dbReference type="ARBA" id="ARBA00023157"/>
    </source>
</evidence>
<keyword evidence="3" id="KW-1015">Disulfide bond</keyword>
<name>A0AAN8FN69_TRICO</name>
<organism evidence="6 7">
    <name type="scientific">Trichostrongylus colubriformis</name>
    <name type="common">Black scour worm</name>
    <dbReference type="NCBI Taxonomy" id="6319"/>
    <lineage>
        <taxon>Eukaryota</taxon>
        <taxon>Metazoa</taxon>
        <taxon>Ecdysozoa</taxon>
        <taxon>Nematoda</taxon>
        <taxon>Chromadorea</taxon>
        <taxon>Rhabditida</taxon>
        <taxon>Rhabditina</taxon>
        <taxon>Rhabditomorpha</taxon>
        <taxon>Strongyloidea</taxon>
        <taxon>Trichostrongylidae</taxon>
        <taxon>Trichostrongylus</taxon>
    </lineage>
</organism>
<keyword evidence="2 6" id="KW-0722">Serine protease inhibitor</keyword>
<dbReference type="PROSITE" id="PS00280">
    <property type="entry name" value="BPTI_KUNITZ_1"/>
    <property type="match status" value="1"/>
</dbReference>
<keyword evidence="7" id="KW-1185">Reference proteome</keyword>
<dbReference type="SUPFAM" id="SSF57362">
    <property type="entry name" value="BPTI-like"/>
    <property type="match status" value="1"/>
</dbReference>
<dbReference type="PANTHER" id="PTHR10083">
    <property type="entry name" value="KUNITZ-TYPE PROTEASE INHIBITOR-RELATED"/>
    <property type="match status" value="1"/>
</dbReference>
<evidence type="ECO:0000259" key="5">
    <source>
        <dbReference type="PROSITE" id="PS50279"/>
    </source>
</evidence>
<keyword evidence="1 6" id="KW-0646">Protease inhibitor</keyword>
<dbReference type="InterPro" id="IPR002223">
    <property type="entry name" value="Kunitz_BPTI"/>
</dbReference>
<accession>A0AAN8FN69</accession>
<dbReference type="InterPro" id="IPR036880">
    <property type="entry name" value="Kunitz_BPTI_sf"/>
</dbReference>
<dbReference type="Proteomes" id="UP001331761">
    <property type="component" value="Unassembled WGS sequence"/>
</dbReference>
<evidence type="ECO:0000256" key="4">
    <source>
        <dbReference type="SAM" id="SignalP"/>
    </source>
</evidence>
<sequence>MKLTAVLLIVFIGNAFSFESRCNEEIQPCRLETRYAYDSSLKRCRTFDWGGCEPNGNNFLSMQSCIAACHL</sequence>
<evidence type="ECO:0000313" key="7">
    <source>
        <dbReference type="Proteomes" id="UP001331761"/>
    </source>
</evidence>
<evidence type="ECO:0000313" key="6">
    <source>
        <dbReference type="EMBL" id="KAK5983256.1"/>
    </source>
</evidence>
<dbReference type="InterPro" id="IPR020901">
    <property type="entry name" value="Prtase_inh_Kunz-CS"/>
</dbReference>
<dbReference type="GO" id="GO:0005615">
    <property type="term" value="C:extracellular space"/>
    <property type="evidence" value="ECO:0007669"/>
    <property type="project" value="TreeGrafter"/>
</dbReference>
<feature type="domain" description="BPTI/Kunitz inhibitor" evidence="5">
    <location>
        <begin position="22"/>
        <end position="69"/>
    </location>
</feature>
<feature type="signal peptide" evidence="4">
    <location>
        <begin position="1"/>
        <end position="17"/>
    </location>
</feature>
<proteinExistence type="predicted"/>
<comment type="caution">
    <text evidence="6">The sequence shown here is derived from an EMBL/GenBank/DDBJ whole genome shotgun (WGS) entry which is preliminary data.</text>
</comment>
<dbReference type="Gene3D" id="4.10.410.10">
    <property type="entry name" value="Pancreatic trypsin inhibitor Kunitz domain"/>
    <property type="match status" value="1"/>
</dbReference>
<dbReference type="InterPro" id="IPR050098">
    <property type="entry name" value="TFPI/VKTCI-like"/>
</dbReference>
<gene>
    <name evidence="6" type="ORF">GCK32_020592</name>
</gene>
<dbReference type="SMART" id="SM00131">
    <property type="entry name" value="KU"/>
    <property type="match status" value="1"/>
</dbReference>
<dbReference type="PANTHER" id="PTHR10083:SF374">
    <property type="entry name" value="BPTI_KUNITZ INHIBITOR DOMAIN-CONTAINING PROTEIN"/>
    <property type="match status" value="1"/>
</dbReference>
<feature type="chain" id="PRO_5042845655" evidence="4">
    <location>
        <begin position="18"/>
        <end position="71"/>
    </location>
</feature>
<protein>
    <submittedName>
        <fullName evidence="6">Kunitz-type serine protease inhibitor APEKTx1</fullName>
    </submittedName>
</protein>
<evidence type="ECO:0000256" key="2">
    <source>
        <dbReference type="ARBA" id="ARBA00022900"/>
    </source>
</evidence>
<dbReference type="EMBL" id="WIXE01004194">
    <property type="protein sequence ID" value="KAK5983256.1"/>
    <property type="molecule type" value="Genomic_DNA"/>
</dbReference>
<keyword evidence="4" id="KW-0732">Signal</keyword>